<sequence length="318" mass="34260">MGGCGCGGAASPLTCTVLWLLVFVCVARVGGRDVGSKALVAARLRHERGFSRHHQQHYQQFIGSISGNSDSGSSTNNAAETAEDSQDPKILTPRSTHVSTRVGQAATFNCVVRHLGNRQVSWIRGRDLHVLSSGQVTFSSDARLSVSHSEDSWTLTIKFSQPRDAGTYSCQVNTQPPQAVWYNLTVIEARANILGKEIIYLQSGSTVSLVCVIKEQLVIPGLVLWYQDDRLVERQSSRVKVSTTVTNVTTSTLTVEAARLQDSGNYSCWPSAGRPDSVLVHVIQGDPPAAMQHGSSAPGACPLLLVPMALTSLMFLLT</sequence>
<dbReference type="InterPro" id="IPR003599">
    <property type="entry name" value="Ig_sub"/>
</dbReference>
<dbReference type="GO" id="GO:0050808">
    <property type="term" value="P:synapse organization"/>
    <property type="evidence" value="ECO:0007669"/>
    <property type="project" value="TreeGrafter"/>
</dbReference>
<feature type="domain" description="Ig-like" evidence="3">
    <location>
        <begin position="88"/>
        <end position="173"/>
    </location>
</feature>
<dbReference type="PANTHER" id="PTHR23279:SF36">
    <property type="entry name" value="DEFECTIVE PROBOSCIS EXTENSION RESPONSE 9, ISOFORM A"/>
    <property type="match status" value="1"/>
</dbReference>
<feature type="signal peptide" evidence="2">
    <location>
        <begin position="1"/>
        <end position="31"/>
    </location>
</feature>
<dbReference type="SMART" id="SM00406">
    <property type="entry name" value="IGv"/>
    <property type="match status" value="1"/>
</dbReference>
<dbReference type="InterPro" id="IPR003598">
    <property type="entry name" value="Ig_sub2"/>
</dbReference>
<evidence type="ECO:0000313" key="4">
    <source>
        <dbReference type="EMBL" id="JAI63952.1"/>
    </source>
</evidence>
<dbReference type="AlphaFoldDB" id="A0A0N7ZCB1"/>
<evidence type="ECO:0000259" key="3">
    <source>
        <dbReference type="PROSITE" id="PS50835"/>
    </source>
</evidence>
<dbReference type="SUPFAM" id="SSF48726">
    <property type="entry name" value="Immunoglobulin"/>
    <property type="match status" value="2"/>
</dbReference>
<dbReference type="SMART" id="SM00409">
    <property type="entry name" value="IG"/>
    <property type="match status" value="2"/>
</dbReference>
<dbReference type="InterPro" id="IPR013783">
    <property type="entry name" value="Ig-like_fold"/>
</dbReference>
<dbReference type="PROSITE" id="PS50835">
    <property type="entry name" value="IG_LIKE"/>
    <property type="match status" value="2"/>
</dbReference>
<dbReference type="InterPro" id="IPR013106">
    <property type="entry name" value="Ig_V-set"/>
</dbReference>
<organism evidence="4">
    <name type="scientific">Scylla olivacea</name>
    <name type="common">Orange mud crab</name>
    <name type="synonym">Cancer olivacea</name>
    <dbReference type="NCBI Taxonomy" id="85551"/>
    <lineage>
        <taxon>Eukaryota</taxon>
        <taxon>Metazoa</taxon>
        <taxon>Ecdysozoa</taxon>
        <taxon>Arthropoda</taxon>
        <taxon>Crustacea</taxon>
        <taxon>Multicrustacea</taxon>
        <taxon>Malacostraca</taxon>
        <taxon>Eumalacostraca</taxon>
        <taxon>Eucarida</taxon>
        <taxon>Decapoda</taxon>
        <taxon>Pleocyemata</taxon>
        <taxon>Brachyura</taxon>
        <taxon>Eubrachyura</taxon>
        <taxon>Portunoidea</taxon>
        <taxon>Portunidae</taxon>
        <taxon>Portuninae</taxon>
        <taxon>Scylla</taxon>
    </lineage>
</organism>
<keyword evidence="2" id="KW-0732">Signal</keyword>
<accession>A0A0N7ZCB1</accession>
<evidence type="ECO:0000256" key="1">
    <source>
        <dbReference type="SAM" id="MobiDB-lite"/>
    </source>
</evidence>
<dbReference type="Pfam" id="PF13927">
    <property type="entry name" value="Ig_3"/>
    <property type="match status" value="1"/>
</dbReference>
<dbReference type="InterPro" id="IPR036179">
    <property type="entry name" value="Ig-like_dom_sf"/>
</dbReference>
<protein>
    <recommendedName>
        <fullName evidence="3">Ig-like domain-containing protein</fullName>
    </recommendedName>
</protein>
<feature type="region of interest" description="Disordered" evidence="1">
    <location>
        <begin position="66"/>
        <end position="97"/>
    </location>
</feature>
<dbReference type="Pfam" id="PF07679">
    <property type="entry name" value="I-set"/>
    <property type="match status" value="1"/>
</dbReference>
<evidence type="ECO:0000256" key="2">
    <source>
        <dbReference type="SAM" id="SignalP"/>
    </source>
</evidence>
<dbReference type="GO" id="GO:0032589">
    <property type="term" value="C:neuron projection membrane"/>
    <property type="evidence" value="ECO:0007669"/>
    <property type="project" value="TreeGrafter"/>
</dbReference>
<dbReference type="PANTHER" id="PTHR23279">
    <property type="entry name" value="DEFECTIVE PROBOSCIS EXTENSION RESPONSE DPR -RELATED"/>
    <property type="match status" value="1"/>
</dbReference>
<name>A0A0N7ZCB1_SCYOL</name>
<dbReference type="InterPro" id="IPR013098">
    <property type="entry name" value="Ig_I-set"/>
</dbReference>
<dbReference type="EMBL" id="GDRN01070021">
    <property type="protein sequence ID" value="JAI63952.1"/>
    <property type="molecule type" value="Transcribed_RNA"/>
</dbReference>
<dbReference type="Gene3D" id="2.60.40.10">
    <property type="entry name" value="Immunoglobulins"/>
    <property type="match status" value="2"/>
</dbReference>
<proteinExistence type="predicted"/>
<dbReference type="InterPro" id="IPR007110">
    <property type="entry name" value="Ig-like_dom"/>
</dbReference>
<feature type="domain" description="Ig-like" evidence="3">
    <location>
        <begin position="177"/>
        <end position="268"/>
    </location>
</feature>
<feature type="chain" id="PRO_5006016748" description="Ig-like domain-containing protein" evidence="2">
    <location>
        <begin position="32"/>
        <end position="318"/>
    </location>
</feature>
<dbReference type="CDD" id="cd00099">
    <property type="entry name" value="IgV"/>
    <property type="match status" value="1"/>
</dbReference>
<feature type="compositionally biased region" description="Low complexity" evidence="1">
    <location>
        <begin position="66"/>
        <end position="77"/>
    </location>
</feature>
<reference evidence="4" key="1">
    <citation type="submission" date="2015-09" db="EMBL/GenBank/DDBJ databases">
        <title>Scylla olivacea transcriptome.</title>
        <authorList>
            <person name="Ikhwanuddin M."/>
        </authorList>
    </citation>
    <scope>NUCLEOTIDE SEQUENCE</scope>
</reference>
<dbReference type="InterPro" id="IPR037448">
    <property type="entry name" value="Zig-8"/>
</dbReference>
<dbReference type="SMART" id="SM00408">
    <property type="entry name" value="IGc2"/>
    <property type="match status" value="2"/>
</dbReference>